<dbReference type="Proteomes" id="UP000199513">
    <property type="component" value="Unassembled WGS sequence"/>
</dbReference>
<dbReference type="PANTHER" id="PTHR43037">
    <property type="entry name" value="UNNAMED PRODUCT-RELATED"/>
    <property type="match status" value="1"/>
</dbReference>
<dbReference type="InterPro" id="IPR029058">
    <property type="entry name" value="AB_hydrolase_fold"/>
</dbReference>
<sequence>MTDFSEYEKCTFTNQEGEKLFYRLLKPHLVNNCMYPLVIHLHGVHERGQDNEIQLRNGGSLFLIPTNRQNFPAFVMFPQCPPKLRWGTAGWDDSVYNQTVSPTMQLVLDTINFLIKNYPIDAKRLYIMGLSMGGFGVLDVAMRRPKLFAAIIAICGGGIEQMAERIKTTPVWLFHGTEDEVVKVEYSRRMYEALKKIGGKVLYTEYPDTKHDCWVKVYQEPNLLPWLFNQHL</sequence>
<dbReference type="STRING" id="1003.SAMN04488541_1002125"/>
<dbReference type="AlphaFoldDB" id="A0A1I2B431"/>
<dbReference type="RefSeq" id="WP_091538930.1">
    <property type="nucleotide sequence ID" value="NZ_FONY01000002.1"/>
</dbReference>
<organism evidence="3 4">
    <name type="scientific">Thermoflexibacter ruber</name>
    <dbReference type="NCBI Taxonomy" id="1003"/>
    <lineage>
        <taxon>Bacteria</taxon>
        <taxon>Pseudomonadati</taxon>
        <taxon>Bacteroidota</taxon>
        <taxon>Cytophagia</taxon>
        <taxon>Cytophagales</taxon>
        <taxon>Thermoflexibacteraceae</taxon>
        <taxon>Thermoflexibacter</taxon>
    </lineage>
</organism>
<keyword evidence="1" id="KW-0732">Signal</keyword>
<protein>
    <submittedName>
        <fullName evidence="3">Phospholipase/Carboxylesterase</fullName>
    </submittedName>
</protein>
<dbReference type="OrthoDB" id="9764953at2"/>
<keyword evidence="4" id="KW-1185">Reference proteome</keyword>
<dbReference type="SUPFAM" id="SSF53474">
    <property type="entry name" value="alpha/beta-Hydrolases"/>
    <property type="match status" value="1"/>
</dbReference>
<dbReference type="Gene3D" id="3.40.50.1820">
    <property type="entry name" value="alpha/beta hydrolase"/>
    <property type="match status" value="1"/>
</dbReference>
<dbReference type="InterPro" id="IPR050955">
    <property type="entry name" value="Plant_Biomass_Hydrol_Est"/>
</dbReference>
<dbReference type="EMBL" id="FONY01000002">
    <property type="protein sequence ID" value="SFE50809.1"/>
    <property type="molecule type" value="Genomic_DNA"/>
</dbReference>
<dbReference type="GO" id="GO:0016787">
    <property type="term" value="F:hydrolase activity"/>
    <property type="evidence" value="ECO:0007669"/>
    <property type="project" value="InterPro"/>
</dbReference>
<accession>A0A1I2B431</accession>
<dbReference type="Pfam" id="PF02230">
    <property type="entry name" value="Abhydrolase_2"/>
    <property type="match status" value="1"/>
</dbReference>
<proteinExistence type="predicted"/>
<dbReference type="PANTHER" id="PTHR43037:SF1">
    <property type="entry name" value="BLL1128 PROTEIN"/>
    <property type="match status" value="1"/>
</dbReference>
<evidence type="ECO:0000256" key="1">
    <source>
        <dbReference type="ARBA" id="ARBA00022729"/>
    </source>
</evidence>
<evidence type="ECO:0000259" key="2">
    <source>
        <dbReference type="Pfam" id="PF02230"/>
    </source>
</evidence>
<evidence type="ECO:0000313" key="4">
    <source>
        <dbReference type="Proteomes" id="UP000199513"/>
    </source>
</evidence>
<reference evidence="3 4" key="1">
    <citation type="submission" date="2016-10" db="EMBL/GenBank/DDBJ databases">
        <authorList>
            <person name="de Groot N.N."/>
        </authorList>
    </citation>
    <scope>NUCLEOTIDE SEQUENCE [LARGE SCALE GENOMIC DNA]</scope>
    <source>
        <strain>GEY</strain>
        <strain evidence="4">DSM 9560</strain>
    </source>
</reference>
<feature type="domain" description="Phospholipase/carboxylesterase/thioesterase" evidence="2">
    <location>
        <begin position="93"/>
        <end position="217"/>
    </location>
</feature>
<evidence type="ECO:0000313" key="3">
    <source>
        <dbReference type="EMBL" id="SFE50809.1"/>
    </source>
</evidence>
<gene>
    <name evidence="3" type="ORF">SAMN04488541_1002125</name>
</gene>
<dbReference type="InterPro" id="IPR003140">
    <property type="entry name" value="PLipase/COase/thioEstase"/>
</dbReference>
<name>A0A1I2B431_9BACT</name>